<feature type="transmembrane region" description="Helical" evidence="1">
    <location>
        <begin position="188"/>
        <end position="208"/>
    </location>
</feature>
<keyword evidence="3" id="KW-1185">Reference proteome</keyword>
<reference evidence="2 3" key="1">
    <citation type="submission" date="2024-03" db="EMBL/GenBank/DDBJ databases">
        <title>High-quality draft genome sequence of Oceanobacter sp. wDCs-4.</title>
        <authorList>
            <person name="Dong C."/>
        </authorList>
    </citation>
    <scope>NUCLEOTIDE SEQUENCE [LARGE SCALE GENOMIC DNA]</scope>
    <source>
        <strain evidence="3">wDCs-4</strain>
    </source>
</reference>
<evidence type="ECO:0000313" key="3">
    <source>
        <dbReference type="Proteomes" id="UP001620597"/>
    </source>
</evidence>
<feature type="transmembrane region" description="Helical" evidence="1">
    <location>
        <begin position="12"/>
        <end position="39"/>
    </location>
</feature>
<proteinExistence type="predicted"/>
<feature type="transmembrane region" description="Helical" evidence="1">
    <location>
        <begin position="92"/>
        <end position="112"/>
    </location>
</feature>
<comment type="caution">
    <text evidence="2">The sequence shown here is derived from an EMBL/GenBank/DDBJ whole genome shotgun (WGS) entry which is preliminary data.</text>
</comment>
<dbReference type="EMBL" id="JBBKTX010000010">
    <property type="protein sequence ID" value="MFK4752667.1"/>
    <property type="molecule type" value="Genomic_DNA"/>
</dbReference>
<feature type="transmembrane region" description="Helical" evidence="1">
    <location>
        <begin position="59"/>
        <end position="80"/>
    </location>
</feature>
<keyword evidence="1" id="KW-0472">Membrane</keyword>
<name>A0ABW8NI71_9GAMM</name>
<gene>
    <name evidence="2" type="ORF">WG929_09645</name>
</gene>
<sequence>MKYLAQWAMQNRLQATLAAAIAFAIPMLFWLGAALQALVLLRQPSRDSVPVILWSSLPALAWLAAGDPTPVLVSAGAILTAQVLRYSVRLDWAILTAVILGELIYWCLPLLLADVLPLVVSRSEVAVMEALQSSPDLQARLQPLVGPMIHGVLAALHTLVIILCLLLGRYWQSALYNPEGFGAEFRQLRLPLAFTLPAVLVVFAAGQLSPELSGMVPVLTVAMMLAGLAVFHGVVHGTNASPNWILPIYIGLIVFGPYMYTLLIFVAMLDSVFDIRMRLKDTASGDE</sequence>
<keyword evidence="1" id="KW-1133">Transmembrane helix</keyword>
<organism evidence="2 3">
    <name type="scientific">Oceanobacter antarcticus</name>
    <dbReference type="NCBI Taxonomy" id="3133425"/>
    <lineage>
        <taxon>Bacteria</taxon>
        <taxon>Pseudomonadati</taxon>
        <taxon>Pseudomonadota</taxon>
        <taxon>Gammaproteobacteria</taxon>
        <taxon>Oceanospirillales</taxon>
        <taxon>Oceanospirillaceae</taxon>
        <taxon>Oceanobacter</taxon>
    </lineage>
</organism>
<feature type="transmembrane region" description="Helical" evidence="1">
    <location>
        <begin position="214"/>
        <end position="234"/>
    </location>
</feature>
<evidence type="ECO:0000313" key="2">
    <source>
        <dbReference type="EMBL" id="MFK4752667.1"/>
    </source>
</evidence>
<keyword evidence="1" id="KW-0812">Transmembrane</keyword>
<protein>
    <submittedName>
        <fullName evidence="2">Uncharacterized protein</fullName>
    </submittedName>
</protein>
<feature type="transmembrane region" description="Helical" evidence="1">
    <location>
        <begin position="246"/>
        <end position="269"/>
    </location>
</feature>
<accession>A0ABW8NI71</accession>
<feature type="transmembrane region" description="Helical" evidence="1">
    <location>
        <begin position="148"/>
        <end position="167"/>
    </location>
</feature>
<evidence type="ECO:0000256" key="1">
    <source>
        <dbReference type="SAM" id="Phobius"/>
    </source>
</evidence>
<dbReference type="RefSeq" id="WP_416205869.1">
    <property type="nucleotide sequence ID" value="NZ_JBBKTX010000010.1"/>
</dbReference>
<dbReference type="Proteomes" id="UP001620597">
    <property type="component" value="Unassembled WGS sequence"/>
</dbReference>